<keyword evidence="1" id="KW-0812">Transmembrane</keyword>
<keyword evidence="1" id="KW-0472">Membrane</keyword>
<dbReference type="AlphaFoldDB" id="A9KQ19"/>
<organism evidence="2 3">
    <name type="scientific">Lachnoclostridium phytofermentans (strain ATCC 700394 / DSM 18823 / ISDg)</name>
    <name type="common">Clostridium phytofermentans</name>
    <dbReference type="NCBI Taxonomy" id="357809"/>
    <lineage>
        <taxon>Bacteria</taxon>
        <taxon>Bacillati</taxon>
        <taxon>Bacillota</taxon>
        <taxon>Clostridia</taxon>
        <taxon>Lachnospirales</taxon>
        <taxon>Lachnospiraceae</taxon>
    </lineage>
</organism>
<dbReference type="EMBL" id="CP000885">
    <property type="protein sequence ID" value="ABX43331.1"/>
    <property type="molecule type" value="Genomic_DNA"/>
</dbReference>
<protein>
    <submittedName>
        <fullName evidence="2">Uncharacterized protein</fullName>
    </submittedName>
</protein>
<evidence type="ECO:0000313" key="3">
    <source>
        <dbReference type="Proteomes" id="UP000000370"/>
    </source>
</evidence>
<gene>
    <name evidence="2" type="ordered locus">Cphy_2974</name>
</gene>
<dbReference type="Proteomes" id="UP000000370">
    <property type="component" value="Chromosome"/>
</dbReference>
<accession>A9KQ19</accession>
<reference evidence="3" key="1">
    <citation type="submission" date="2007-11" db="EMBL/GenBank/DDBJ databases">
        <title>Complete genome sequence of Clostridium phytofermentans ISDg.</title>
        <authorList>
            <person name="Leschine S.B."/>
            <person name="Warnick T.A."/>
            <person name="Blanchard J.L."/>
            <person name="Schnell D.J."/>
            <person name="Petit E.L."/>
            <person name="LaTouf W.G."/>
            <person name="Copeland A."/>
            <person name="Lucas S."/>
            <person name="Lapidus A."/>
            <person name="Barry K."/>
            <person name="Glavina del Rio T."/>
            <person name="Dalin E."/>
            <person name="Tice H."/>
            <person name="Pitluck S."/>
            <person name="Kiss H."/>
            <person name="Brettin T."/>
            <person name="Bruce D."/>
            <person name="Detter J.C."/>
            <person name="Han C."/>
            <person name="Kuske C."/>
            <person name="Schmutz J."/>
            <person name="Larimer F."/>
            <person name="Land M."/>
            <person name="Hauser L."/>
            <person name="Kyrpides N."/>
            <person name="Kim E.A."/>
            <person name="Richardson P."/>
        </authorList>
    </citation>
    <scope>NUCLEOTIDE SEQUENCE [LARGE SCALE GENOMIC DNA]</scope>
    <source>
        <strain evidence="3">ATCC 700394 / DSM 18823 / ISDg</strain>
    </source>
</reference>
<feature type="transmembrane region" description="Helical" evidence="1">
    <location>
        <begin position="49"/>
        <end position="72"/>
    </location>
</feature>
<dbReference type="eggNOG" id="ENOG5032ARY">
    <property type="taxonomic scope" value="Bacteria"/>
</dbReference>
<keyword evidence="3" id="KW-1185">Reference proteome</keyword>
<evidence type="ECO:0000313" key="2">
    <source>
        <dbReference type="EMBL" id="ABX43331.1"/>
    </source>
</evidence>
<feature type="transmembrane region" description="Helical" evidence="1">
    <location>
        <begin position="78"/>
        <end position="101"/>
    </location>
</feature>
<feature type="transmembrane region" description="Helical" evidence="1">
    <location>
        <begin position="20"/>
        <end position="37"/>
    </location>
</feature>
<dbReference type="KEGG" id="cpy:Cphy_2974"/>
<evidence type="ECO:0000256" key="1">
    <source>
        <dbReference type="SAM" id="Phobius"/>
    </source>
</evidence>
<sequence length="204" mass="23844">MRGELKIKEIKLIIDYIPDILQYFVPGYWGIFIFSYLSSKKINNKIKTIMACVVSYILVALIHIVNVAFINSELFSKTLFVSGVATVISTILAICLSMLFLCQRVNTFMLKVLHKSPNDDIWRDIFNYNQGSNLKVYLKDKPYYIIGHYKLHEEKENNSWFALSAYSKMDKLTNQNYNNEPDYSDREDIIIAVRLSDMEHIEIF</sequence>
<proteinExistence type="predicted"/>
<name>A9KQ19_LACP7</name>
<keyword evidence="1" id="KW-1133">Transmembrane helix</keyword>
<dbReference type="HOGENOM" id="CLU_1341334_0_0_9"/>